<reference evidence="2 3" key="1">
    <citation type="submission" date="2019-03" db="EMBL/GenBank/DDBJ databases">
        <title>Genomic Encyclopedia of Type Strains, Phase IV (KMG-IV): sequencing the most valuable type-strain genomes for metagenomic binning, comparative biology and taxonomic classification.</title>
        <authorList>
            <person name="Goeker M."/>
        </authorList>
    </citation>
    <scope>NUCLEOTIDE SEQUENCE [LARGE SCALE GENOMIC DNA]</scope>
    <source>
        <strain evidence="2 3">DSM 103792</strain>
    </source>
</reference>
<gene>
    <name evidence="2" type="ORF">EV696_101290</name>
</gene>
<dbReference type="Proteomes" id="UP000295375">
    <property type="component" value="Unassembled WGS sequence"/>
</dbReference>
<feature type="signal peptide" evidence="1">
    <location>
        <begin position="1"/>
        <end position="21"/>
    </location>
</feature>
<name>A0A4R6UYD1_9GAMM</name>
<organism evidence="2 3">
    <name type="scientific">Permianibacter aggregans</name>
    <dbReference type="NCBI Taxonomy" id="1510150"/>
    <lineage>
        <taxon>Bacteria</taxon>
        <taxon>Pseudomonadati</taxon>
        <taxon>Pseudomonadota</taxon>
        <taxon>Gammaproteobacteria</taxon>
        <taxon>Pseudomonadales</taxon>
        <taxon>Pseudomonadaceae</taxon>
        <taxon>Permianibacter</taxon>
    </lineage>
</organism>
<evidence type="ECO:0000313" key="2">
    <source>
        <dbReference type="EMBL" id="TDQ51316.1"/>
    </source>
</evidence>
<keyword evidence="3" id="KW-1185">Reference proteome</keyword>
<keyword evidence="1" id="KW-0732">Signal</keyword>
<accession>A0A4R6UYD1</accession>
<feature type="chain" id="PRO_5020489819" evidence="1">
    <location>
        <begin position="22"/>
        <end position="102"/>
    </location>
</feature>
<proteinExistence type="predicted"/>
<comment type="caution">
    <text evidence="2">The sequence shown here is derived from an EMBL/GenBank/DDBJ whole genome shotgun (WGS) entry which is preliminary data.</text>
</comment>
<dbReference type="RefSeq" id="WP_133587207.1">
    <property type="nucleotide sequence ID" value="NZ_CP037953.1"/>
</dbReference>
<dbReference type="AlphaFoldDB" id="A0A4R6UYD1"/>
<protein>
    <submittedName>
        <fullName evidence="2">Uncharacterized protein</fullName>
    </submittedName>
</protein>
<evidence type="ECO:0000313" key="3">
    <source>
        <dbReference type="Proteomes" id="UP000295375"/>
    </source>
</evidence>
<dbReference type="EMBL" id="SNYM01000001">
    <property type="protein sequence ID" value="TDQ51316.1"/>
    <property type="molecule type" value="Genomic_DNA"/>
</dbReference>
<sequence length="102" mass="11364">MTIAKCFLVVLVWSVSMVVHANWIYSDAAKVTHVMQWEGEGNPIFFTLSSGKTCYLPSADAKNYALVMTLYTTGRTANVHCYPEVYTFSGATAHKLHRIVAM</sequence>
<evidence type="ECO:0000256" key="1">
    <source>
        <dbReference type="SAM" id="SignalP"/>
    </source>
</evidence>